<dbReference type="InterPro" id="IPR046335">
    <property type="entry name" value="LacI/GalR-like_sensor"/>
</dbReference>
<keyword evidence="3" id="KW-0804">Transcription</keyword>
<dbReference type="EMBL" id="JAMQAW010000003">
    <property type="protein sequence ID" value="MCM2387440.1"/>
    <property type="molecule type" value="Genomic_DNA"/>
</dbReference>
<evidence type="ECO:0000259" key="4">
    <source>
        <dbReference type="PROSITE" id="PS50932"/>
    </source>
</evidence>
<dbReference type="RefSeq" id="WP_250917804.1">
    <property type="nucleotide sequence ID" value="NZ_JAMQAW010000003.1"/>
</dbReference>
<gene>
    <name evidence="5" type="ORF">NBG84_03785</name>
</gene>
<sequence length="344" mass="37015">MSTEDSAPRKRPTINDIAAAAGVSKPTVSRVLNGHPDVSAATRHRVQEVAAELGYVPSADARALSTGRHGALGLLMPAFSWWGFNELQYGIAHEAEKRGLRLLVQALHPGDEAEREFVTRTLPTLPVDGLILLMPEGMLRYVGDLARSGRPVVVVDDRGNRPGIPYVETTNRDGVREAVAHLVGEGRRRIGFLAGQMGSAYARARFEGYLDGLREADLPYLPELVSLSEDAPVEPLPEDLDAVLDAEPDAVVAAWDEIAFAVMNAVHARGWRIPEDVAVIGFDDSPLARAVRPSLTTVHQPCREMGEAAVRMLADAIEHGTGPANASVPTRLVIRESTGPITTA</sequence>
<evidence type="ECO:0000256" key="3">
    <source>
        <dbReference type="ARBA" id="ARBA00023163"/>
    </source>
</evidence>
<dbReference type="PROSITE" id="PS00356">
    <property type="entry name" value="HTH_LACI_1"/>
    <property type="match status" value="1"/>
</dbReference>
<name>A0ABT0UH65_9ACTN</name>
<dbReference type="SMART" id="SM00354">
    <property type="entry name" value="HTH_LACI"/>
    <property type="match status" value="1"/>
</dbReference>
<dbReference type="InterPro" id="IPR000843">
    <property type="entry name" value="HTH_LacI"/>
</dbReference>
<dbReference type="SUPFAM" id="SSF47413">
    <property type="entry name" value="lambda repressor-like DNA-binding domains"/>
    <property type="match status" value="1"/>
</dbReference>
<dbReference type="Pfam" id="PF00356">
    <property type="entry name" value="LacI"/>
    <property type="match status" value="1"/>
</dbReference>
<dbReference type="PROSITE" id="PS50932">
    <property type="entry name" value="HTH_LACI_2"/>
    <property type="match status" value="1"/>
</dbReference>
<dbReference type="InterPro" id="IPR010982">
    <property type="entry name" value="Lambda_DNA-bd_dom_sf"/>
</dbReference>
<protein>
    <submittedName>
        <fullName evidence="5">LacI family transcriptional regulator</fullName>
    </submittedName>
</protein>
<dbReference type="CDD" id="cd01392">
    <property type="entry name" value="HTH_LacI"/>
    <property type="match status" value="1"/>
</dbReference>
<keyword evidence="1" id="KW-0805">Transcription regulation</keyword>
<organism evidence="5 6">
    <name type="scientific">Streptomyces albipurpureus</name>
    <dbReference type="NCBI Taxonomy" id="2897419"/>
    <lineage>
        <taxon>Bacteria</taxon>
        <taxon>Bacillati</taxon>
        <taxon>Actinomycetota</taxon>
        <taxon>Actinomycetes</taxon>
        <taxon>Kitasatosporales</taxon>
        <taxon>Streptomycetaceae</taxon>
        <taxon>Streptomyces</taxon>
    </lineage>
</organism>
<evidence type="ECO:0000313" key="6">
    <source>
        <dbReference type="Proteomes" id="UP001431429"/>
    </source>
</evidence>
<dbReference type="Gene3D" id="1.10.260.40">
    <property type="entry name" value="lambda repressor-like DNA-binding domains"/>
    <property type="match status" value="1"/>
</dbReference>
<evidence type="ECO:0000256" key="2">
    <source>
        <dbReference type="ARBA" id="ARBA00023125"/>
    </source>
</evidence>
<dbReference type="PRINTS" id="PR00036">
    <property type="entry name" value="HTHLACI"/>
</dbReference>
<reference evidence="5" key="1">
    <citation type="submission" date="2022-06" db="EMBL/GenBank/DDBJ databases">
        <title>Genome public.</title>
        <authorList>
            <person name="Sun Q."/>
        </authorList>
    </citation>
    <scope>NUCLEOTIDE SEQUENCE</scope>
    <source>
        <strain evidence="5">CWNU-1</strain>
    </source>
</reference>
<feature type="domain" description="HTH lacI-type" evidence="4">
    <location>
        <begin position="12"/>
        <end position="66"/>
    </location>
</feature>
<keyword evidence="2" id="KW-0238">DNA-binding</keyword>
<keyword evidence="6" id="KW-1185">Reference proteome</keyword>
<dbReference type="CDD" id="cd06267">
    <property type="entry name" value="PBP1_LacI_sugar_binding-like"/>
    <property type="match status" value="1"/>
</dbReference>
<dbReference type="Gene3D" id="3.40.50.2300">
    <property type="match status" value="2"/>
</dbReference>
<evidence type="ECO:0000256" key="1">
    <source>
        <dbReference type="ARBA" id="ARBA00023015"/>
    </source>
</evidence>
<comment type="caution">
    <text evidence="5">The sequence shown here is derived from an EMBL/GenBank/DDBJ whole genome shotgun (WGS) entry which is preliminary data.</text>
</comment>
<dbReference type="PANTHER" id="PTHR30146:SF109">
    <property type="entry name" value="HTH-TYPE TRANSCRIPTIONAL REGULATOR GALS"/>
    <property type="match status" value="1"/>
</dbReference>
<dbReference type="Proteomes" id="UP001431429">
    <property type="component" value="Unassembled WGS sequence"/>
</dbReference>
<evidence type="ECO:0000313" key="5">
    <source>
        <dbReference type="EMBL" id="MCM2387440.1"/>
    </source>
</evidence>
<proteinExistence type="predicted"/>
<dbReference type="InterPro" id="IPR028082">
    <property type="entry name" value="Peripla_BP_I"/>
</dbReference>
<accession>A0ABT0UH65</accession>
<dbReference type="PANTHER" id="PTHR30146">
    <property type="entry name" value="LACI-RELATED TRANSCRIPTIONAL REPRESSOR"/>
    <property type="match status" value="1"/>
</dbReference>
<dbReference type="SUPFAM" id="SSF53822">
    <property type="entry name" value="Periplasmic binding protein-like I"/>
    <property type="match status" value="1"/>
</dbReference>
<dbReference type="Pfam" id="PF13377">
    <property type="entry name" value="Peripla_BP_3"/>
    <property type="match status" value="1"/>
</dbReference>